<evidence type="ECO:0000313" key="4">
    <source>
        <dbReference type="EMBL" id="SLM30852.1"/>
    </source>
</evidence>
<evidence type="ECO:0000313" key="5">
    <source>
        <dbReference type="Proteomes" id="UP000191931"/>
    </source>
</evidence>
<dbReference type="AlphaFoldDB" id="A0A1W1HEQ2"/>
<keyword evidence="5" id="KW-1185">Reference proteome</keyword>
<proteinExistence type="predicted"/>
<accession>A0A1W1HEQ2</accession>
<evidence type="ECO:0000256" key="2">
    <source>
        <dbReference type="ARBA" id="ARBA00023239"/>
    </source>
</evidence>
<dbReference type="RefSeq" id="WP_080799755.1">
    <property type="nucleotide sequence ID" value="NZ_LT828540.1"/>
</dbReference>
<sequence>MEKSNLLDERKEIVRLGLKMLNAGLTTGSGGNLSCYNREEGLIAITPSGVEYPDLTPEQILLMTPDGKICRENGAETGLPSSEAGFHLDLYQSRPDVSAVVHTHSPYASTFACLNMEIPAVHYLVAFAGKKVSVAPYATFGSVELARNIVETIKSDNAVLLANHGLVSVGTSLVRAFNAAEEIELVARIYYQTLCIGKPVILSDEQMDVVMEKFKTYGSGQKKLS</sequence>
<dbReference type="InterPro" id="IPR036409">
    <property type="entry name" value="Aldolase_II/adducin_N_sf"/>
</dbReference>
<dbReference type="PANTHER" id="PTHR22789:SF0">
    <property type="entry name" value="3-OXO-TETRONATE 4-PHOSPHATE DECARBOXYLASE-RELATED"/>
    <property type="match status" value="1"/>
</dbReference>
<dbReference type="GO" id="GO:0005829">
    <property type="term" value="C:cytosol"/>
    <property type="evidence" value="ECO:0007669"/>
    <property type="project" value="TreeGrafter"/>
</dbReference>
<keyword evidence="2 4" id="KW-0456">Lyase</keyword>
<dbReference type="SMART" id="SM01007">
    <property type="entry name" value="Aldolase_II"/>
    <property type="match status" value="1"/>
</dbReference>
<dbReference type="GO" id="GO:0019323">
    <property type="term" value="P:pentose catabolic process"/>
    <property type="evidence" value="ECO:0007669"/>
    <property type="project" value="TreeGrafter"/>
</dbReference>
<dbReference type="InterPro" id="IPR001303">
    <property type="entry name" value="Aldolase_II/adducin_N"/>
</dbReference>
<dbReference type="Gene3D" id="3.40.225.10">
    <property type="entry name" value="Class II aldolase/adducin N-terminal domain"/>
    <property type="match status" value="1"/>
</dbReference>
<dbReference type="GO" id="GO:0046872">
    <property type="term" value="F:metal ion binding"/>
    <property type="evidence" value="ECO:0007669"/>
    <property type="project" value="UniProtKB-KW"/>
</dbReference>
<feature type="domain" description="Class II aldolase/adducin N-terminal" evidence="3">
    <location>
        <begin position="11"/>
        <end position="191"/>
    </location>
</feature>
<dbReference type="EMBL" id="FWEV01000168">
    <property type="protein sequence ID" value="SLM30852.1"/>
    <property type="molecule type" value="Genomic_DNA"/>
</dbReference>
<evidence type="ECO:0000259" key="3">
    <source>
        <dbReference type="SMART" id="SM01007"/>
    </source>
</evidence>
<dbReference type="Proteomes" id="UP000191931">
    <property type="component" value="Unassembled WGS sequence"/>
</dbReference>
<reference evidence="4 5" key="1">
    <citation type="submission" date="2017-03" db="EMBL/GenBank/DDBJ databases">
        <authorList>
            <person name="Afonso C.L."/>
            <person name="Miller P.J."/>
            <person name="Scott M.A."/>
            <person name="Spackman E."/>
            <person name="Goraichik I."/>
            <person name="Dimitrov K.M."/>
            <person name="Suarez D.L."/>
            <person name="Swayne D.E."/>
        </authorList>
    </citation>
    <scope>NUCLEOTIDE SEQUENCE [LARGE SCALE GENOMIC DNA]</scope>
    <source>
        <strain evidence="4">PRJEB14757</strain>
    </source>
</reference>
<dbReference type="OrthoDB" id="5291399at2"/>
<gene>
    <name evidence="4" type="primary">fucA</name>
    <name evidence="4" type="ORF">MTBBW1_250023</name>
</gene>
<keyword evidence="1" id="KW-0479">Metal-binding</keyword>
<dbReference type="PANTHER" id="PTHR22789">
    <property type="entry name" value="FUCULOSE PHOSPHATE ALDOLASE"/>
    <property type="match status" value="1"/>
</dbReference>
<dbReference type="InterPro" id="IPR050197">
    <property type="entry name" value="Aldolase_class_II_sugar_metab"/>
</dbReference>
<name>A0A1W1HEQ2_9BACT</name>
<dbReference type="SUPFAM" id="SSF53639">
    <property type="entry name" value="AraD/HMP-PK domain-like"/>
    <property type="match status" value="1"/>
</dbReference>
<protein>
    <submittedName>
        <fullName evidence="4">L-fuculose phosphate aldolase</fullName>
        <ecNumber evidence="4">4.1.2.17</ecNumber>
    </submittedName>
</protein>
<dbReference type="Pfam" id="PF00596">
    <property type="entry name" value="Aldolase_II"/>
    <property type="match status" value="1"/>
</dbReference>
<dbReference type="STRING" id="1246637.MTBBW1_250023"/>
<organism evidence="4 5">
    <name type="scientific">Desulfamplus magnetovallimortis</name>
    <dbReference type="NCBI Taxonomy" id="1246637"/>
    <lineage>
        <taxon>Bacteria</taxon>
        <taxon>Pseudomonadati</taxon>
        <taxon>Thermodesulfobacteriota</taxon>
        <taxon>Desulfobacteria</taxon>
        <taxon>Desulfobacterales</taxon>
        <taxon>Desulfobacteraceae</taxon>
        <taxon>Desulfamplus</taxon>
    </lineage>
</organism>
<dbReference type="GO" id="GO:0008738">
    <property type="term" value="F:L-fuculose-phosphate aldolase activity"/>
    <property type="evidence" value="ECO:0007669"/>
    <property type="project" value="UniProtKB-EC"/>
</dbReference>
<dbReference type="EC" id="4.1.2.17" evidence="4"/>
<evidence type="ECO:0000256" key="1">
    <source>
        <dbReference type="ARBA" id="ARBA00022723"/>
    </source>
</evidence>